<dbReference type="RefSeq" id="WP_013874174.1">
    <property type="nucleotide sequence ID" value="NC_015656.1"/>
</dbReference>
<dbReference type="AlphaFoldDB" id="F8B6Q8"/>
<dbReference type="InterPro" id="IPR008030">
    <property type="entry name" value="NmrA-like"/>
</dbReference>
<dbReference type="InterPro" id="IPR036291">
    <property type="entry name" value="NAD(P)-bd_dom_sf"/>
</dbReference>
<dbReference type="KEGG" id="fsy:FsymDg_2953"/>
<keyword evidence="2" id="KW-0521">NADP</keyword>
<dbReference type="Gene3D" id="3.40.50.720">
    <property type="entry name" value="NAD(P)-binding Rossmann-like Domain"/>
    <property type="match status" value="1"/>
</dbReference>
<dbReference type="Proteomes" id="UP000001549">
    <property type="component" value="Chromosome"/>
</dbReference>
<name>F8B6Q8_9ACTN</name>
<dbReference type="Gene3D" id="3.90.25.10">
    <property type="entry name" value="UDP-galactose 4-epimerase, domain 1"/>
    <property type="match status" value="1"/>
</dbReference>
<dbReference type="CDD" id="cd05251">
    <property type="entry name" value="NmrA_like_SDR_a"/>
    <property type="match status" value="1"/>
</dbReference>
<evidence type="ECO:0000256" key="3">
    <source>
        <dbReference type="SAM" id="MobiDB-lite"/>
    </source>
</evidence>
<dbReference type="SUPFAM" id="SSF51735">
    <property type="entry name" value="NAD(P)-binding Rossmann-fold domains"/>
    <property type="match status" value="1"/>
</dbReference>
<dbReference type="HOGENOM" id="CLU_007383_8_4_11"/>
<accession>F8B6Q8</accession>
<protein>
    <submittedName>
        <fullName evidence="5">NmrA family protein</fullName>
    </submittedName>
</protein>
<keyword evidence="6" id="KW-1185">Reference proteome</keyword>
<evidence type="ECO:0000259" key="4">
    <source>
        <dbReference type="Pfam" id="PF05368"/>
    </source>
</evidence>
<gene>
    <name evidence="5" type="ordered locus">FsymDg_2953</name>
</gene>
<proteinExistence type="inferred from homology"/>
<evidence type="ECO:0000256" key="2">
    <source>
        <dbReference type="ARBA" id="ARBA00022857"/>
    </source>
</evidence>
<evidence type="ECO:0000256" key="1">
    <source>
        <dbReference type="ARBA" id="ARBA00006328"/>
    </source>
</evidence>
<feature type="compositionally biased region" description="Basic and acidic residues" evidence="3">
    <location>
        <begin position="1"/>
        <end position="13"/>
    </location>
</feature>
<dbReference type="EMBL" id="CP002801">
    <property type="protein sequence ID" value="AEH10273.1"/>
    <property type="molecule type" value="Genomic_DNA"/>
</dbReference>
<evidence type="ECO:0000313" key="5">
    <source>
        <dbReference type="EMBL" id="AEH10273.1"/>
    </source>
</evidence>
<dbReference type="InterPro" id="IPR051164">
    <property type="entry name" value="NmrA-like_oxidored"/>
</dbReference>
<dbReference type="STRING" id="656024.FsymDg_2953"/>
<dbReference type="PANTHER" id="PTHR42748">
    <property type="entry name" value="NITROGEN METABOLITE REPRESSION PROTEIN NMRA FAMILY MEMBER"/>
    <property type="match status" value="1"/>
</dbReference>
<organism evidence="5 6">
    <name type="scientific">Candidatus Protofrankia datiscae</name>
    <dbReference type="NCBI Taxonomy" id="2716812"/>
    <lineage>
        <taxon>Bacteria</taxon>
        <taxon>Bacillati</taxon>
        <taxon>Actinomycetota</taxon>
        <taxon>Actinomycetes</taxon>
        <taxon>Frankiales</taxon>
        <taxon>Frankiaceae</taxon>
        <taxon>Protofrankia</taxon>
    </lineage>
</organism>
<dbReference type="Pfam" id="PF05368">
    <property type="entry name" value="NmrA"/>
    <property type="match status" value="1"/>
</dbReference>
<feature type="region of interest" description="Disordered" evidence="3">
    <location>
        <begin position="1"/>
        <end position="20"/>
    </location>
</feature>
<feature type="domain" description="NmrA-like" evidence="4">
    <location>
        <begin position="30"/>
        <end position="279"/>
    </location>
</feature>
<dbReference type="eggNOG" id="COG0702">
    <property type="taxonomic scope" value="Bacteria"/>
</dbReference>
<sequence>MRDDDETTNRYRTLDGTPTEGIPADRASMVILVAGATGKQGGAAAARLLADGWRVRALTRDPTRGAARRLAAMGAQVVIGDLDDRESLVAATEGAHGVFSVQQGALGMPPVPFDDEVRRGRNLADAAAAARVRHLVYASIAGVERGGGGRAFASKRAVEEHINRIGIPATVLRPVSFMENYADPAFGVQTGNLATPFAPDVPEQLVAVDDIGIFVALAFADPAAYLGRSVAIAGDTLRPAQTAEALSRVTGRTINYVQVPIEAVRGQSDDVADVASFLNGNGGYGADISAARLLHPKLMNFETWLSGQGGRKLAELFKGNG</sequence>
<reference evidence="5 6" key="1">
    <citation type="submission" date="2011-05" db="EMBL/GenBank/DDBJ databases">
        <title>Complete sequence of chromosome of Frankia symbiont of Datisca glomerata.</title>
        <authorList>
            <consortium name="US DOE Joint Genome Institute"/>
            <person name="Lucas S."/>
            <person name="Han J."/>
            <person name="Lapidus A."/>
            <person name="Cheng J.-F."/>
            <person name="Goodwin L."/>
            <person name="Pitluck S."/>
            <person name="Peters L."/>
            <person name="Mikhailova N."/>
            <person name="Chertkov O."/>
            <person name="Teshima H."/>
            <person name="Han C."/>
            <person name="Tapia R."/>
            <person name="Land M."/>
            <person name="Hauser L."/>
            <person name="Kyrpides N."/>
            <person name="Ivanova N."/>
            <person name="Pagani I."/>
            <person name="Berry A."/>
            <person name="Pawlowski K."/>
            <person name="Persson T."/>
            <person name="Vanden Heuvel B."/>
            <person name="Benson D."/>
            <person name="Woyke T."/>
        </authorList>
    </citation>
    <scope>NUCLEOTIDE SEQUENCE [LARGE SCALE GENOMIC DNA]</scope>
    <source>
        <strain evidence="6">4085684</strain>
    </source>
</reference>
<evidence type="ECO:0000313" key="6">
    <source>
        <dbReference type="Proteomes" id="UP000001549"/>
    </source>
</evidence>
<dbReference type="PANTHER" id="PTHR42748:SF7">
    <property type="entry name" value="NMRA LIKE REDOX SENSOR 1-RELATED"/>
    <property type="match status" value="1"/>
</dbReference>
<comment type="similarity">
    <text evidence="1">Belongs to the NmrA-type oxidoreductase family.</text>
</comment>